<evidence type="ECO:0000259" key="3">
    <source>
        <dbReference type="Pfam" id="PF11716"/>
    </source>
</evidence>
<dbReference type="Pfam" id="PF01557">
    <property type="entry name" value="FAA_hydrolase"/>
    <property type="match status" value="1"/>
</dbReference>
<name>A0A1S7UB40_9HYPH</name>
<comment type="caution">
    <text evidence="4">The sequence shown here is derived from an EMBL/GenBank/DDBJ whole genome shotgun (WGS) entry which is preliminary data.</text>
</comment>
<evidence type="ECO:0000259" key="2">
    <source>
        <dbReference type="Pfam" id="PF01557"/>
    </source>
</evidence>
<evidence type="ECO:0000256" key="1">
    <source>
        <dbReference type="ARBA" id="ARBA00022723"/>
    </source>
</evidence>
<keyword evidence="1" id="KW-0479">Metal-binding</keyword>
<organism evidence="4 5">
    <name type="scientific">Agrobacterium deltaense NCPPB 1641</name>
    <dbReference type="NCBI Taxonomy" id="1183425"/>
    <lineage>
        <taxon>Bacteria</taxon>
        <taxon>Pseudomonadati</taxon>
        <taxon>Pseudomonadota</taxon>
        <taxon>Alphaproteobacteria</taxon>
        <taxon>Hyphomicrobiales</taxon>
        <taxon>Rhizobiaceae</taxon>
        <taxon>Rhizobium/Agrobacterium group</taxon>
        <taxon>Agrobacterium</taxon>
    </lineage>
</organism>
<protein>
    <submittedName>
        <fullName evidence="4">Acylpyruvase FAHD1, mitochondrial (Modular protein)</fullName>
        <ecNumber evidence="4">3.7.1.5</ecNumber>
    </submittedName>
</protein>
<accession>A0A1S7UB40</accession>
<dbReference type="InterPro" id="IPR034660">
    <property type="entry name" value="DinB/YfiT-like"/>
</dbReference>
<dbReference type="InterPro" id="IPR011234">
    <property type="entry name" value="Fumarylacetoacetase-like_C"/>
</dbReference>
<dbReference type="InterPro" id="IPR024344">
    <property type="entry name" value="MDMPI_metal-binding"/>
</dbReference>
<proteinExistence type="predicted"/>
<dbReference type="PANTHER" id="PTHR11820:SF90">
    <property type="entry name" value="FLUTATHIONE S-TRANSFERASE"/>
    <property type="match status" value="1"/>
</dbReference>
<dbReference type="Gene3D" id="3.90.850.10">
    <property type="entry name" value="Fumarylacetoacetase-like, C-terminal domain"/>
    <property type="match status" value="1"/>
</dbReference>
<dbReference type="EC" id="3.7.1.5" evidence="4"/>
<dbReference type="EMBL" id="FCNP01000050">
    <property type="protein sequence ID" value="CVI64035.1"/>
    <property type="molecule type" value="Genomic_DNA"/>
</dbReference>
<dbReference type="Gene3D" id="1.20.120.450">
    <property type="entry name" value="dinb family like domain"/>
    <property type="match status" value="1"/>
</dbReference>
<keyword evidence="4" id="KW-0378">Hydrolase</keyword>
<dbReference type="GO" id="GO:0018773">
    <property type="term" value="F:acetylpyruvate hydrolase activity"/>
    <property type="evidence" value="ECO:0007669"/>
    <property type="project" value="TreeGrafter"/>
</dbReference>
<evidence type="ECO:0000313" key="5">
    <source>
        <dbReference type="Proteomes" id="UP000192140"/>
    </source>
</evidence>
<sequence>MTSLGQARAALRERLGPGARYDDPAAPSKELALARLGTAYFARKLNGISDEQLTANTPEARRIRETVCYVGYDARASAQVVEWARTNNLHPEKDPFAELPELVRQAQTLPAAAIRHLFKHSEVHLNVEWRDLDANQWDETVTLPDSGAMLVREMAWDRAKMIWLSALDIGGFFRELPPEFVDLLISKAAAAWTQTPPFIARLKDRNITLAFGTGIPESSIEITTKDLTRMITGRETERLGLVRSFHTLYARQSLAGALRKGEEMSTSAALKQRLFSSPEYPTVPVNGEAGEYPIHRIFCVGRNYADHAKEMGVEVDREAPFYFLKDAQAIVPTGSTVPYPAGTSNYHYEMELVIAIGSPVFRATPEQASHAIFGYAAGLDMTRRDIQLDARAKQRPWDLGKNFEKSAVIAPITRAASIETGPQRIWLSVGAEVKQDAHLSDLVWSPVEIVTHLSGFYHLVPGDLIYTGTPAGVGPVVPGDVIRGEITGLAPIELTVGERE</sequence>
<dbReference type="GO" id="GO:0047621">
    <property type="term" value="F:acylpyruvate hydrolase activity"/>
    <property type="evidence" value="ECO:0007669"/>
    <property type="project" value="UniProtKB-EC"/>
</dbReference>
<feature type="domain" description="Mycothiol-dependent maleylpyruvate isomerase metal-binding" evidence="3">
    <location>
        <begin position="35"/>
        <end position="169"/>
    </location>
</feature>
<dbReference type="GO" id="GO:0046872">
    <property type="term" value="F:metal ion binding"/>
    <property type="evidence" value="ECO:0007669"/>
    <property type="project" value="UniProtKB-KW"/>
</dbReference>
<reference evidence="4" key="1">
    <citation type="submission" date="2016-01" db="EMBL/GenBank/DDBJ databases">
        <authorList>
            <person name="Regsiter A."/>
            <person name="william w."/>
        </authorList>
    </citation>
    <scope>NUCLEOTIDE SEQUENCE</scope>
    <source>
        <strain evidence="4">NCPPB 1641</strain>
    </source>
</reference>
<dbReference type="RefSeq" id="WP_080855323.1">
    <property type="nucleotide sequence ID" value="NZ_LT009777.1"/>
</dbReference>
<dbReference type="AlphaFoldDB" id="A0A1S7UB40"/>
<keyword evidence="5" id="KW-1185">Reference proteome</keyword>
<dbReference type="InterPro" id="IPR036663">
    <property type="entry name" value="Fumarylacetoacetase_C_sf"/>
</dbReference>
<dbReference type="SUPFAM" id="SSF109854">
    <property type="entry name" value="DinB/YfiT-like putative metalloenzymes"/>
    <property type="match status" value="1"/>
</dbReference>
<dbReference type="SUPFAM" id="SSF56529">
    <property type="entry name" value="FAH"/>
    <property type="match status" value="1"/>
</dbReference>
<evidence type="ECO:0000313" key="4">
    <source>
        <dbReference type="EMBL" id="CVI64035.1"/>
    </source>
</evidence>
<feature type="domain" description="Fumarylacetoacetase-like C-terminal" evidence="2">
    <location>
        <begin position="297"/>
        <end position="496"/>
    </location>
</feature>
<dbReference type="Proteomes" id="UP000192140">
    <property type="component" value="Unassembled WGS sequence"/>
</dbReference>
<gene>
    <name evidence="4" type="ORF">AGR7A_pAt30083</name>
</gene>
<dbReference type="Pfam" id="PF11716">
    <property type="entry name" value="MDMPI_N"/>
    <property type="match status" value="1"/>
</dbReference>
<dbReference type="PANTHER" id="PTHR11820">
    <property type="entry name" value="ACYLPYRUVASE"/>
    <property type="match status" value="1"/>
</dbReference>